<dbReference type="Gene3D" id="3.90.25.10">
    <property type="entry name" value="UDP-galactose 4-epimerase, domain 1"/>
    <property type="match status" value="1"/>
</dbReference>
<keyword evidence="6" id="KW-0456">Lyase</keyword>
<dbReference type="RefSeq" id="XP_031554858.1">
    <property type="nucleotide sequence ID" value="XM_031698998.1"/>
</dbReference>
<dbReference type="CDD" id="cd05246">
    <property type="entry name" value="dTDP_GD_SDR_e"/>
    <property type="match status" value="1"/>
</dbReference>
<name>A0A6P8HJ26_ACTTE</name>
<evidence type="ECO:0000313" key="10">
    <source>
        <dbReference type="RefSeq" id="XP_031554858.1"/>
    </source>
</evidence>
<reference evidence="10" key="1">
    <citation type="submission" date="2025-08" db="UniProtKB">
        <authorList>
            <consortium name="RefSeq"/>
        </authorList>
    </citation>
    <scope>IDENTIFICATION</scope>
    <source>
        <tissue evidence="10">Tentacle</tissue>
    </source>
</reference>
<dbReference type="SUPFAM" id="SSF51735">
    <property type="entry name" value="NAD(P)-binding Rossmann-fold domains"/>
    <property type="match status" value="1"/>
</dbReference>
<comment type="catalytic activity">
    <reaction evidence="1">
        <text>dTDP-alpha-D-glucose = dTDP-4-dehydro-6-deoxy-alpha-D-glucose + H2O</text>
        <dbReference type="Rhea" id="RHEA:17221"/>
        <dbReference type="ChEBI" id="CHEBI:15377"/>
        <dbReference type="ChEBI" id="CHEBI:57477"/>
        <dbReference type="ChEBI" id="CHEBI:57649"/>
        <dbReference type="EC" id="4.2.1.46"/>
    </reaction>
</comment>
<comment type="similarity">
    <text evidence="3">Belongs to the NAD(P)-dependent epimerase/dehydratase family. dTDP-glucose dehydratase subfamily.</text>
</comment>
<dbReference type="Gene3D" id="3.40.50.720">
    <property type="entry name" value="NAD(P)-binding Rossmann-like Domain"/>
    <property type="match status" value="1"/>
</dbReference>
<evidence type="ECO:0000256" key="2">
    <source>
        <dbReference type="ARBA" id="ARBA00001911"/>
    </source>
</evidence>
<dbReference type="Pfam" id="PF16363">
    <property type="entry name" value="GDP_Man_Dehyd"/>
    <property type="match status" value="1"/>
</dbReference>
<dbReference type="InParanoid" id="A0A6P8HJ26"/>
<feature type="domain" description="NAD(P)-binding" evidence="8">
    <location>
        <begin position="19"/>
        <end position="327"/>
    </location>
</feature>
<dbReference type="FunFam" id="3.40.50.720:FF:000304">
    <property type="entry name" value="UDP-glucose 4,6-dehydratase"/>
    <property type="match status" value="1"/>
</dbReference>
<evidence type="ECO:0000256" key="7">
    <source>
        <dbReference type="ARBA" id="ARBA00067702"/>
    </source>
</evidence>
<dbReference type="AlphaFoldDB" id="A0A6P8HJ26"/>
<evidence type="ECO:0000256" key="1">
    <source>
        <dbReference type="ARBA" id="ARBA00001539"/>
    </source>
</evidence>
<dbReference type="InterPro" id="IPR036291">
    <property type="entry name" value="NAD(P)-bd_dom_sf"/>
</dbReference>
<protein>
    <recommendedName>
        <fullName evidence="7">dTDP-D-glucose 4,6-dehydratase</fullName>
        <ecNumber evidence="4">4.2.1.46</ecNumber>
    </recommendedName>
</protein>
<evidence type="ECO:0000259" key="8">
    <source>
        <dbReference type="Pfam" id="PF16363"/>
    </source>
</evidence>
<dbReference type="PANTHER" id="PTHR43000">
    <property type="entry name" value="DTDP-D-GLUCOSE 4,6-DEHYDRATASE-RELATED"/>
    <property type="match status" value="1"/>
</dbReference>
<evidence type="ECO:0000256" key="6">
    <source>
        <dbReference type="ARBA" id="ARBA00023239"/>
    </source>
</evidence>
<evidence type="ECO:0000256" key="5">
    <source>
        <dbReference type="ARBA" id="ARBA00023027"/>
    </source>
</evidence>
<evidence type="ECO:0000313" key="9">
    <source>
        <dbReference type="Proteomes" id="UP000515163"/>
    </source>
</evidence>
<gene>
    <name evidence="10" type="primary">LOC116291788</name>
</gene>
<evidence type="ECO:0000256" key="4">
    <source>
        <dbReference type="ARBA" id="ARBA00011990"/>
    </source>
</evidence>
<dbReference type="FunCoup" id="A0A6P8HJ26">
    <property type="interactions" value="192"/>
</dbReference>
<dbReference type="GO" id="GO:0009225">
    <property type="term" value="P:nucleotide-sugar metabolic process"/>
    <property type="evidence" value="ECO:0007669"/>
    <property type="project" value="InterPro"/>
</dbReference>
<dbReference type="GeneID" id="116291788"/>
<dbReference type="EC" id="4.2.1.46" evidence="4"/>
<accession>A0A6P8HJ26</accession>
<keyword evidence="5" id="KW-0520">NAD</keyword>
<keyword evidence="9" id="KW-1185">Reference proteome</keyword>
<dbReference type="InterPro" id="IPR005888">
    <property type="entry name" value="dTDP_Gluc_deHydtase"/>
</dbReference>
<dbReference type="GO" id="GO:0008460">
    <property type="term" value="F:dTDP-glucose 4,6-dehydratase activity"/>
    <property type="evidence" value="ECO:0007669"/>
    <property type="project" value="UniProtKB-EC"/>
</dbReference>
<dbReference type="Proteomes" id="UP000515163">
    <property type="component" value="Unplaced"/>
</dbReference>
<dbReference type="OrthoDB" id="6235964at2759"/>
<organism evidence="9 10">
    <name type="scientific">Actinia tenebrosa</name>
    <name type="common">Australian red waratah sea anemone</name>
    <dbReference type="NCBI Taxonomy" id="6105"/>
    <lineage>
        <taxon>Eukaryota</taxon>
        <taxon>Metazoa</taxon>
        <taxon>Cnidaria</taxon>
        <taxon>Anthozoa</taxon>
        <taxon>Hexacorallia</taxon>
        <taxon>Actiniaria</taxon>
        <taxon>Actiniidae</taxon>
        <taxon>Actinia</taxon>
    </lineage>
</organism>
<evidence type="ECO:0000256" key="3">
    <source>
        <dbReference type="ARBA" id="ARBA00008178"/>
    </source>
</evidence>
<proteinExistence type="inferred from homology"/>
<dbReference type="KEGG" id="aten:116291788"/>
<sequence>MAASTTRCCCKKTFKKRILVTGGAGFIGSHVVILLVERYPEYYVVNLDKLDYCASLKNLQKIQDKPNYKFIEGDICEANYLKYIFQCEKIDTVLHFAAQTHVDNSFWSSLAFTKTNVYGTHVLINVAHEAKVKRFIHVSTDEVYGGGTDCGSTHSETSPLNPSNPYAASKAAAEFIVMSYVESFKFPVIITRSNNVYGPHQYPEKVIPKFIGLLMRDEKCFIHGSGLQARNFLYVTDVAEAFIKILHDGQDGETYNIGSDIEISILELAKRLIRKIKGEETEEGIHEYLKFVMDRPFNDKRYPMDSSKVKALGWEPKVSWEEGLNKTLEWYSCNFQNWPTAERALTPFPVGCNNVCSSDED</sequence>
<comment type="cofactor">
    <cofactor evidence="2">
        <name>NAD(+)</name>
        <dbReference type="ChEBI" id="CHEBI:57540"/>
    </cofactor>
</comment>
<dbReference type="InterPro" id="IPR016040">
    <property type="entry name" value="NAD(P)-bd_dom"/>
</dbReference>